<protein>
    <submittedName>
        <fullName evidence="1">Uncharacterized protein</fullName>
    </submittedName>
</protein>
<evidence type="ECO:0000313" key="2">
    <source>
        <dbReference type="Proteomes" id="UP000184612"/>
    </source>
</evidence>
<sequence length="66" mass="7860">MDNFLGFNNMLPPALAVYLANDVAARDAFLELDDAKRDEFLAYSKEFQSKEELERYLYYHDEDNFR</sequence>
<dbReference type="Proteomes" id="UP000184612">
    <property type="component" value="Unassembled WGS sequence"/>
</dbReference>
<reference evidence="1 2" key="1">
    <citation type="submission" date="2016-12" db="EMBL/GenBank/DDBJ databases">
        <authorList>
            <person name="Song W.-J."/>
            <person name="Kurnit D.M."/>
        </authorList>
    </citation>
    <scope>NUCLEOTIDE SEQUENCE [LARGE SCALE GENOMIC DNA]</scope>
    <source>
        <strain evidence="1 2">DSM 12503</strain>
    </source>
</reference>
<keyword evidence="2" id="KW-1185">Reference proteome</keyword>
<dbReference type="RefSeq" id="WP_073589883.1">
    <property type="nucleotide sequence ID" value="NZ_FRFD01000009.1"/>
</dbReference>
<proteinExistence type="predicted"/>
<dbReference type="EMBL" id="FRFD01000009">
    <property type="protein sequence ID" value="SHO51512.1"/>
    <property type="molecule type" value="Genomic_DNA"/>
</dbReference>
<dbReference type="AlphaFoldDB" id="A0A1M7YFU7"/>
<name>A0A1M7YFU7_9FIRM</name>
<organism evidence="1 2">
    <name type="scientific">Anaerocolumna xylanovorans DSM 12503</name>
    <dbReference type="NCBI Taxonomy" id="1121345"/>
    <lineage>
        <taxon>Bacteria</taxon>
        <taxon>Bacillati</taxon>
        <taxon>Bacillota</taxon>
        <taxon>Clostridia</taxon>
        <taxon>Lachnospirales</taxon>
        <taxon>Lachnospiraceae</taxon>
        <taxon>Anaerocolumna</taxon>
    </lineage>
</organism>
<accession>A0A1M7YFU7</accession>
<evidence type="ECO:0000313" key="1">
    <source>
        <dbReference type="EMBL" id="SHO51512.1"/>
    </source>
</evidence>
<gene>
    <name evidence="1" type="ORF">SAMN02745217_03233</name>
</gene>
<dbReference type="OrthoDB" id="2086351at2"/>